<dbReference type="EMBL" id="DWWJ01000119">
    <property type="protein sequence ID" value="HJC41247.1"/>
    <property type="molecule type" value="Genomic_DNA"/>
</dbReference>
<evidence type="ECO:0000259" key="3">
    <source>
        <dbReference type="Pfam" id="PF07833"/>
    </source>
</evidence>
<dbReference type="Proteomes" id="UP000823882">
    <property type="component" value="Unassembled WGS sequence"/>
</dbReference>
<dbReference type="Pfam" id="PF03413">
    <property type="entry name" value="PepSY"/>
    <property type="match status" value="2"/>
</dbReference>
<comment type="caution">
    <text evidence="4">The sequence shown here is derived from an EMBL/GenBank/DDBJ whole genome shotgun (WGS) entry which is preliminary data.</text>
</comment>
<reference evidence="4" key="2">
    <citation type="submission" date="2021-04" db="EMBL/GenBank/DDBJ databases">
        <authorList>
            <person name="Gilroy R."/>
        </authorList>
    </citation>
    <scope>NUCLEOTIDE SEQUENCE</scope>
    <source>
        <strain evidence="4">CHK186-1790</strain>
    </source>
</reference>
<protein>
    <submittedName>
        <fullName evidence="4">PepSY domain-containing protein</fullName>
    </submittedName>
</protein>
<gene>
    <name evidence="4" type="ORF">H9701_06810</name>
</gene>
<organism evidence="4 5">
    <name type="scientific">Candidatus Intestinimonas pullistercoris</name>
    <dbReference type="NCBI Taxonomy" id="2838623"/>
    <lineage>
        <taxon>Bacteria</taxon>
        <taxon>Bacillati</taxon>
        <taxon>Bacillota</taxon>
        <taxon>Clostridia</taxon>
        <taxon>Eubacteriales</taxon>
        <taxon>Intestinimonas</taxon>
    </lineage>
</organism>
<dbReference type="InterPro" id="IPR012854">
    <property type="entry name" value="Cu_amine_oxidase-like_N"/>
</dbReference>
<proteinExistence type="predicted"/>
<dbReference type="InterPro" id="IPR025711">
    <property type="entry name" value="PepSY"/>
</dbReference>
<evidence type="ECO:0000256" key="1">
    <source>
        <dbReference type="SAM" id="SignalP"/>
    </source>
</evidence>
<name>A0A9D2SZV3_9FIRM</name>
<feature type="domain" description="PepSY" evidence="2">
    <location>
        <begin position="214"/>
        <end position="275"/>
    </location>
</feature>
<dbReference type="SUPFAM" id="SSF55383">
    <property type="entry name" value="Copper amine oxidase, domain N"/>
    <property type="match status" value="2"/>
</dbReference>
<sequence>MNWNKLTKRTGALALCAALTVGAFTLPAGAQGVTAQLSPNLSIVVDGTARTFYNVSGTEVHPIAYNGTTYLPIRAIGELMGKNVNWDQSTLTVSLSGTRTTGAVTGTPDTAAVTQNVTADVRSDVTILVDGVRQSFTDVNGNAVYPLIYNGSVYLPIRAIGNLMGKTVSWDSATSTVTLGGELLVTDADSFNNTGAGQNNQNTQNTQTSSNGLITEAEAQSKALTHAGLSESQVSFVRCHLDWDDGRQVYDVEFYTSDYKEYDYEIDARTGEILSFDYDAEYYSYTQPSGNTGSYIGESKARSIALSYVSGATDANVRYARLDYDDGRAEYEVKIVYGTMEYEFEIDAYSGAVISRDSESIYD</sequence>
<dbReference type="Pfam" id="PF07833">
    <property type="entry name" value="Cu_amine_oxidN1"/>
    <property type="match status" value="2"/>
</dbReference>
<evidence type="ECO:0000313" key="5">
    <source>
        <dbReference type="Proteomes" id="UP000823882"/>
    </source>
</evidence>
<dbReference type="InterPro" id="IPR036582">
    <property type="entry name" value="Mao_N_sf"/>
</dbReference>
<reference evidence="4" key="1">
    <citation type="journal article" date="2021" name="PeerJ">
        <title>Extensive microbial diversity within the chicken gut microbiome revealed by metagenomics and culture.</title>
        <authorList>
            <person name="Gilroy R."/>
            <person name="Ravi A."/>
            <person name="Getino M."/>
            <person name="Pursley I."/>
            <person name="Horton D.L."/>
            <person name="Alikhan N.F."/>
            <person name="Baker D."/>
            <person name="Gharbi K."/>
            <person name="Hall N."/>
            <person name="Watson M."/>
            <person name="Adriaenssens E.M."/>
            <person name="Foster-Nyarko E."/>
            <person name="Jarju S."/>
            <person name="Secka A."/>
            <person name="Antonio M."/>
            <person name="Oren A."/>
            <person name="Chaudhuri R.R."/>
            <person name="La Ragione R."/>
            <person name="Hildebrand F."/>
            <person name="Pallen M.J."/>
        </authorList>
    </citation>
    <scope>NUCLEOTIDE SEQUENCE</scope>
    <source>
        <strain evidence="4">CHK186-1790</strain>
    </source>
</reference>
<feature type="domain" description="Copper amine oxidase-like N-terminal" evidence="3">
    <location>
        <begin position="58"/>
        <end position="113"/>
    </location>
</feature>
<accession>A0A9D2SZV3</accession>
<feature type="chain" id="PRO_5039337504" evidence="1">
    <location>
        <begin position="31"/>
        <end position="363"/>
    </location>
</feature>
<dbReference type="Gene3D" id="3.10.450.40">
    <property type="match status" value="2"/>
</dbReference>
<feature type="signal peptide" evidence="1">
    <location>
        <begin position="1"/>
        <end position="30"/>
    </location>
</feature>
<feature type="domain" description="Copper amine oxidase-like N-terminal" evidence="3">
    <location>
        <begin position="143"/>
        <end position="179"/>
    </location>
</feature>
<dbReference type="AlphaFoldDB" id="A0A9D2SZV3"/>
<feature type="domain" description="PepSY" evidence="2">
    <location>
        <begin position="296"/>
        <end position="356"/>
    </location>
</feature>
<keyword evidence="1" id="KW-0732">Signal</keyword>
<evidence type="ECO:0000259" key="2">
    <source>
        <dbReference type="Pfam" id="PF03413"/>
    </source>
</evidence>
<dbReference type="Gene3D" id="3.30.457.10">
    <property type="entry name" value="Copper amine oxidase-like, N-terminal domain"/>
    <property type="match status" value="1"/>
</dbReference>
<evidence type="ECO:0000313" key="4">
    <source>
        <dbReference type="EMBL" id="HJC41247.1"/>
    </source>
</evidence>